<dbReference type="CDD" id="cd16025">
    <property type="entry name" value="PAS_like"/>
    <property type="match status" value="1"/>
</dbReference>
<keyword evidence="5" id="KW-1185">Reference proteome</keyword>
<sequence>MNSPSSRPNLLVILADDLGFSDLGCYGGEIPTPNLDALAARGTRLSSFYTTPRCSPTRASLITGRQSHEVGIGVLTRPVGYRGSIDPDVPTIATVLRDAGYATSLTGKWHLAADVTEPNASWPTRRGFEDFYGILGGGTSYFNPQAFYAGEQPISVPATDDEFYLTNALTDHAKEFTAKAVGLGDPFFLYLAYTAPHWPLQAPQHEIDAQRGNYAQGWDALRTARHERQDDLGLFPEPVALTPRDAGEPAWDDAADRDWQQSRMEVYAAQVAALDRNVGELLEHLDELGVRDNTFVLFLSDNGAEAWELARGKFLAPHVTPNTTRAGDPVEIGNASDIAPGGEATFTSYGRPWANVSMTPFRLYKTWVHEGGIAAPLICSWPAGRLTQDRVQHQPQHVVDLLPTALDALGVAAPQHLAGESFLDALRDDSPDTAASDRALCWEHIGNAAVRRGRYKLVREQGEPWELYDVLTDRAELTNLAGEHPEVVTDLAEVWETWARNHGVQPWPDVVNAYVERGLPAWQARS</sequence>
<dbReference type="InterPro" id="IPR017850">
    <property type="entry name" value="Alkaline_phosphatase_core_sf"/>
</dbReference>
<evidence type="ECO:0000256" key="2">
    <source>
        <dbReference type="ARBA" id="ARBA00022801"/>
    </source>
</evidence>
<reference evidence="5" key="1">
    <citation type="journal article" date="2019" name="Int. J. Syst. Evol. Microbiol.">
        <title>The Global Catalogue of Microorganisms (GCM) 10K type strain sequencing project: providing services to taxonomists for standard genome sequencing and annotation.</title>
        <authorList>
            <consortium name="The Broad Institute Genomics Platform"/>
            <consortium name="The Broad Institute Genome Sequencing Center for Infectious Disease"/>
            <person name="Wu L."/>
            <person name="Ma J."/>
        </authorList>
    </citation>
    <scope>NUCLEOTIDE SEQUENCE [LARGE SCALE GENOMIC DNA]</scope>
    <source>
        <strain evidence="5">TISTR 1514</strain>
    </source>
</reference>
<proteinExistence type="inferred from homology"/>
<dbReference type="InterPro" id="IPR050738">
    <property type="entry name" value="Sulfatase"/>
</dbReference>
<dbReference type="SUPFAM" id="SSF53649">
    <property type="entry name" value="Alkaline phosphatase-like"/>
    <property type="match status" value="1"/>
</dbReference>
<dbReference type="EMBL" id="JBHUNE010000009">
    <property type="protein sequence ID" value="MFD2759245.1"/>
    <property type="molecule type" value="Genomic_DNA"/>
</dbReference>
<comment type="caution">
    <text evidence="4">The sequence shown here is derived from an EMBL/GenBank/DDBJ whole genome shotgun (WGS) entry which is preliminary data.</text>
</comment>
<dbReference type="Pfam" id="PF00884">
    <property type="entry name" value="Sulfatase"/>
    <property type="match status" value="1"/>
</dbReference>
<dbReference type="Gene3D" id="3.30.1120.10">
    <property type="match status" value="1"/>
</dbReference>
<dbReference type="PANTHER" id="PTHR42693">
    <property type="entry name" value="ARYLSULFATASE FAMILY MEMBER"/>
    <property type="match status" value="1"/>
</dbReference>
<dbReference type="GO" id="GO:0016787">
    <property type="term" value="F:hydrolase activity"/>
    <property type="evidence" value="ECO:0007669"/>
    <property type="project" value="UniProtKB-KW"/>
</dbReference>
<evidence type="ECO:0000313" key="4">
    <source>
        <dbReference type="EMBL" id="MFD2759245.1"/>
    </source>
</evidence>
<dbReference type="InterPro" id="IPR000917">
    <property type="entry name" value="Sulfatase_N"/>
</dbReference>
<name>A0ABW5V1A5_9MICO</name>
<evidence type="ECO:0000256" key="1">
    <source>
        <dbReference type="ARBA" id="ARBA00008779"/>
    </source>
</evidence>
<organism evidence="4 5">
    <name type="scientific">Gulosibacter faecalis</name>
    <dbReference type="NCBI Taxonomy" id="272240"/>
    <lineage>
        <taxon>Bacteria</taxon>
        <taxon>Bacillati</taxon>
        <taxon>Actinomycetota</taxon>
        <taxon>Actinomycetes</taxon>
        <taxon>Micrococcales</taxon>
        <taxon>Microbacteriaceae</taxon>
        <taxon>Gulosibacter</taxon>
    </lineage>
</organism>
<dbReference type="Proteomes" id="UP001597492">
    <property type="component" value="Unassembled WGS sequence"/>
</dbReference>
<dbReference type="EC" id="3.1.6.-" evidence="4"/>
<accession>A0ABW5V1A5</accession>
<dbReference type="Gene3D" id="3.40.720.10">
    <property type="entry name" value="Alkaline Phosphatase, subunit A"/>
    <property type="match status" value="1"/>
</dbReference>
<evidence type="ECO:0000313" key="5">
    <source>
        <dbReference type="Proteomes" id="UP001597492"/>
    </source>
</evidence>
<gene>
    <name evidence="4" type="ORF">ACFSW7_12745</name>
</gene>
<protein>
    <submittedName>
        <fullName evidence="4">Arylsulfatase</fullName>
        <ecNumber evidence="4">3.1.6.-</ecNumber>
    </submittedName>
</protein>
<comment type="similarity">
    <text evidence="1">Belongs to the sulfatase family.</text>
</comment>
<evidence type="ECO:0000259" key="3">
    <source>
        <dbReference type="Pfam" id="PF00884"/>
    </source>
</evidence>
<keyword evidence="2 4" id="KW-0378">Hydrolase</keyword>
<feature type="domain" description="Sulfatase N-terminal" evidence="3">
    <location>
        <begin position="8"/>
        <end position="411"/>
    </location>
</feature>
<dbReference type="PANTHER" id="PTHR42693:SF53">
    <property type="entry name" value="ENDO-4-O-SULFATASE"/>
    <property type="match status" value="1"/>
</dbReference>
<dbReference type="RefSeq" id="WP_019618759.1">
    <property type="nucleotide sequence ID" value="NZ_JBHUNE010000009.1"/>
</dbReference>